<reference evidence="6" key="1">
    <citation type="submission" date="2021-03" db="EMBL/GenBank/DDBJ databases">
        <title>Draft genome sequence of rust myrtle Austropuccinia psidii MF-1, a brazilian biotype.</title>
        <authorList>
            <person name="Quecine M.C."/>
            <person name="Pachon D.M.R."/>
            <person name="Bonatelli M.L."/>
            <person name="Correr F.H."/>
            <person name="Franceschini L.M."/>
            <person name="Leite T.F."/>
            <person name="Margarido G.R.A."/>
            <person name="Almeida C.A."/>
            <person name="Ferrarezi J.A."/>
            <person name="Labate C.A."/>
        </authorList>
    </citation>
    <scope>NUCLEOTIDE SEQUENCE</scope>
    <source>
        <strain evidence="6">MF-1</strain>
    </source>
</reference>
<dbReference type="EMBL" id="AVOT02028124">
    <property type="protein sequence ID" value="MBW0520504.1"/>
    <property type="molecule type" value="Genomic_DNA"/>
</dbReference>
<feature type="domain" description="AAA+ ATPase" evidence="4">
    <location>
        <begin position="310"/>
        <end position="447"/>
    </location>
</feature>
<feature type="compositionally biased region" description="Polar residues" evidence="3">
    <location>
        <begin position="423"/>
        <end position="434"/>
    </location>
</feature>
<dbReference type="InterPro" id="IPR019489">
    <property type="entry name" value="Clp_ATPase_C"/>
</dbReference>
<evidence type="ECO:0008006" key="8">
    <source>
        <dbReference type="Google" id="ProtNLM"/>
    </source>
</evidence>
<evidence type="ECO:0000313" key="6">
    <source>
        <dbReference type="EMBL" id="MBW0520504.1"/>
    </source>
</evidence>
<keyword evidence="1" id="KW-0547">Nucleotide-binding</keyword>
<dbReference type="FunFam" id="1.10.8.60:FF:000138">
    <property type="entry name" value="ATP-dependent Clp protease ATP-binding subunit ClpX"/>
    <property type="match status" value="1"/>
</dbReference>
<proteinExistence type="predicted"/>
<dbReference type="GO" id="GO:0005524">
    <property type="term" value="F:ATP binding"/>
    <property type="evidence" value="ECO:0007669"/>
    <property type="project" value="UniProtKB-KW"/>
</dbReference>
<feature type="domain" description="Clp ATPase C-terminal" evidence="5">
    <location>
        <begin position="548"/>
        <end position="640"/>
    </location>
</feature>
<feature type="compositionally biased region" description="Polar residues" evidence="3">
    <location>
        <begin position="145"/>
        <end position="170"/>
    </location>
</feature>
<comment type="caution">
    <text evidence="6">The sequence shown here is derived from an EMBL/GenBank/DDBJ whole genome shotgun (WGS) entry which is preliminary data.</text>
</comment>
<dbReference type="NCBIfam" id="NF003745">
    <property type="entry name" value="PRK05342.1"/>
    <property type="match status" value="1"/>
</dbReference>
<dbReference type="Proteomes" id="UP000765509">
    <property type="component" value="Unassembled WGS sequence"/>
</dbReference>
<feature type="region of interest" description="Disordered" evidence="3">
    <location>
        <begin position="267"/>
        <end position="300"/>
    </location>
</feature>
<sequence length="692" mass="76576">MSKTINLSRYLHNSSFAISASPSSIFIRPINSNFISIQHILSKLSNHSRTFTNKRHVDPLLDLSQLPNPRQIHQELDNYVISQANAKKILSVAVFNHYVRIRALAEANEKIKAAEDVLVQSNLANDQNSHDTVDQSIKNLNNLQPHNSIHLQGSHQSTHSNPKSTSSNPANKIPINPKALEASLKLERHDLEARLGQSNAQTISKKTTSFSQNNHKSLKGNWKIPFLTKNQNQIPVLIEEKHGPKQMNQAHRYPIIFNSSPPFKHEIHSQQQESIGLDSSFKSTDPSKSFENSVSGGSSSPQDLFDSILTKSNILLLGPTGSGKSLLARTLARKLNVPYSESCATTFTQAGYVGEDVESAVVRLYQESNNDPEKTSRGIIFIDEIDKIARRSADGFVKDVSGEGVQQAMLRMLEGTLVTVSEKGNPNESILSTGRSRDNHQHTGKPGQPVQVDTSNILFILAGAFVGLEKIIQKRISKVSIGFNAALKPAPFEARLDSPSADQVHSSRSNIEDSSSLLNLTEPADLNAFGLIPEFIGRIPILASLKPLTEEDLLRVLTEPKNCLLKQYERLFEMNGVKIKFTTGAIRAIATLASHKKTGARGLKQIMETFLLESMYVSPQSSIKYILISESVVKGQSLTQFYSRGQEDLMKQDFKRAEESEALVCHDGDKKLNRNSSYFDRTSTNQLKAAIG</sequence>
<dbReference type="GO" id="GO:0051603">
    <property type="term" value="P:proteolysis involved in protein catabolic process"/>
    <property type="evidence" value="ECO:0007669"/>
    <property type="project" value="TreeGrafter"/>
</dbReference>
<keyword evidence="7" id="KW-1185">Reference proteome</keyword>
<evidence type="ECO:0000313" key="7">
    <source>
        <dbReference type="Proteomes" id="UP000765509"/>
    </source>
</evidence>
<dbReference type="Pfam" id="PF10431">
    <property type="entry name" value="ClpB_D2-small"/>
    <property type="match status" value="1"/>
</dbReference>
<evidence type="ECO:0000259" key="5">
    <source>
        <dbReference type="SMART" id="SM01086"/>
    </source>
</evidence>
<dbReference type="GO" id="GO:0016887">
    <property type="term" value="F:ATP hydrolysis activity"/>
    <property type="evidence" value="ECO:0007669"/>
    <property type="project" value="InterPro"/>
</dbReference>
<dbReference type="InterPro" id="IPR003593">
    <property type="entry name" value="AAA+_ATPase"/>
</dbReference>
<dbReference type="AlphaFoldDB" id="A0A9Q3EFW4"/>
<dbReference type="SMART" id="SM00382">
    <property type="entry name" value="AAA"/>
    <property type="match status" value="1"/>
</dbReference>
<protein>
    <recommendedName>
        <fullName evidence="8">ClpX, ATPase regulatory subunit</fullName>
    </recommendedName>
</protein>
<name>A0A9Q3EFW4_9BASI</name>
<dbReference type="InterPro" id="IPR027417">
    <property type="entry name" value="P-loop_NTPase"/>
</dbReference>
<dbReference type="PANTHER" id="PTHR48102">
    <property type="entry name" value="ATP-DEPENDENT CLP PROTEASE ATP-BINDING SUBUNIT CLPX-LIKE, MITOCHONDRIAL-RELATED"/>
    <property type="match status" value="1"/>
</dbReference>
<dbReference type="SUPFAM" id="SSF52540">
    <property type="entry name" value="P-loop containing nucleoside triphosphate hydrolases"/>
    <property type="match status" value="1"/>
</dbReference>
<dbReference type="InterPro" id="IPR003959">
    <property type="entry name" value="ATPase_AAA_core"/>
</dbReference>
<evidence type="ECO:0000256" key="1">
    <source>
        <dbReference type="ARBA" id="ARBA00022741"/>
    </source>
</evidence>
<organism evidence="6 7">
    <name type="scientific">Austropuccinia psidii MF-1</name>
    <dbReference type="NCBI Taxonomy" id="1389203"/>
    <lineage>
        <taxon>Eukaryota</taxon>
        <taxon>Fungi</taxon>
        <taxon>Dikarya</taxon>
        <taxon>Basidiomycota</taxon>
        <taxon>Pucciniomycotina</taxon>
        <taxon>Pucciniomycetes</taxon>
        <taxon>Pucciniales</taxon>
        <taxon>Sphaerophragmiaceae</taxon>
        <taxon>Austropuccinia</taxon>
    </lineage>
</organism>
<feature type="region of interest" description="Disordered" evidence="3">
    <location>
        <begin position="145"/>
        <end position="174"/>
    </location>
</feature>
<dbReference type="OrthoDB" id="1721884at2759"/>
<dbReference type="GO" id="GO:0005759">
    <property type="term" value="C:mitochondrial matrix"/>
    <property type="evidence" value="ECO:0007669"/>
    <property type="project" value="TreeGrafter"/>
</dbReference>
<dbReference type="Pfam" id="PF07724">
    <property type="entry name" value="AAA_2"/>
    <property type="match status" value="1"/>
</dbReference>
<feature type="compositionally biased region" description="Low complexity" evidence="3">
    <location>
        <begin position="287"/>
        <end position="300"/>
    </location>
</feature>
<accession>A0A9Q3EFW4</accession>
<evidence type="ECO:0000256" key="2">
    <source>
        <dbReference type="ARBA" id="ARBA00022840"/>
    </source>
</evidence>
<dbReference type="Gene3D" id="1.10.8.60">
    <property type="match status" value="1"/>
</dbReference>
<gene>
    <name evidence="6" type="ORF">O181_060219</name>
</gene>
<evidence type="ECO:0000259" key="4">
    <source>
        <dbReference type="SMART" id="SM00382"/>
    </source>
</evidence>
<dbReference type="Gene3D" id="3.40.50.300">
    <property type="entry name" value="P-loop containing nucleotide triphosphate hydrolases"/>
    <property type="match status" value="2"/>
</dbReference>
<dbReference type="InterPro" id="IPR050052">
    <property type="entry name" value="ATP-dep_Clp_protease_ClpX"/>
</dbReference>
<keyword evidence="2" id="KW-0067">ATP-binding</keyword>
<evidence type="ECO:0000256" key="3">
    <source>
        <dbReference type="SAM" id="MobiDB-lite"/>
    </source>
</evidence>
<dbReference type="SMART" id="SM01086">
    <property type="entry name" value="ClpB_D2-small"/>
    <property type="match status" value="1"/>
</dbReference>
<dbReference type="PANTHER" id="PTHR48102:SF7">
    <property type="entry name" value="ATP-DEPENDENT CLP PROTEASE ATP-BINDING SUBUNIT CLPX-LIKE, MITOCHONDRIAL"/>
    <property type="match status" value="1"/>
</dbReference>
<feature type="region of interest" description="Disordered" evidence="3">
    <location>
        <begin position="423"/>
        <end position="449"/>
    </location>
</feature>